<proteinExistence type="predicted"/>
<gene>
    <name evidence="1" type="ORF">IBHPHPPA_00011</name>
</gene>
<reference evidence="1" key="1">
    <citation type="submission" date="2023-05" db="EMBL/GenBank/DDBJ databases">
        <title>Genome analysis of newly isolated bacteriophages.</title>
        <authorList>
            <person name="Wojcicki M."/>
            <person name="Swider O."/>
            <person name="Srednicka P."/>
            <person name="Shymialevich D."/>
        </authorList>
    </citation>
    <scope>NUCLEOTIDE SEQUENCE</scope>
</reference>
<keyword evidence="2" id="KW-1185">Reference proteome</keyword>
<protein>
    <submittedName>
        <fullName evidence="1">Uncharacterized protein</fullName>
    </submittedName>
</protein>
<dbReference type="Proteomes" id="UP001234853">
    <property type="component" value="Segment"/>
</dbReference>
<sequence length="66" mass="7579">MRYKVKYIGTHGFTAWWLGPLRGMTEDEAAAHIFTKEELLNQTRFKIANRFEPGSGRSGVRLKLVP</sequence>
<name>A0AA50F3Y6_9CAUD</name>
<accession>A0AA50F3Y6</accession>
<evidence type="ECO:0000313" key="1">
    <source>
        <dbReference type="EMBL" id="WLW41011.1"/>
    </source>
</evidence>
<dbReference type="EMBL" id="OR067835">
    <property type="protein sequence ID" value="WLW41011.1"/>
    <property type="molecule type" value="Genomic_DNA"/>
</dbReference>
<evidence type="ECO:0000313" key="2">
    <source>
        <dbReference type="Proteomes" id="UP001234853"/>
    </source>
</evidence>
<organism evidence="1 2">
    <name type="scientific">Salmonella phage KKP 3828</name>
    <dbReference type="NCBI Taxonomy" id="3041358"/>
    <lineage>
        <taxon>Viruses</taxon>
        <taxon>Duplodnaviria</taxon>
        <taxon>Heunggongvirae</taxon>
        <taxon>Uroviricota</taxon>
        <taxon>Caudoviricetes</taxon>
        <taxon>Autographivirales</taxon>
        <taxon>Autoscriptoviridae</taxon>
        <taxon>Slopekvirinae</taxon>
        <taxon>Koutsourovirus</taxon>
        <taxon>Koutsourovirus KKP3828</taxon>
    </lineage>
</organism>